<dbReference type="OrthoDB" id="9798761at2"/>
<dbReference type="Proteomes" id="UP000235659">
    <property type="component" value="Unassembled WGS sequence"/>
</dbReference>
<dbReference type="Proteomes" id="UP000494205">
    <property type="component" value="Unassembled WGS sequence"/>
</dbReference>
<keyword evidence="5" id="KW-1185">Reference proteome</keyword>
<evidence type="ECO:0000313" key="4">
    <source>
        <dbReference type="EMBL" id="PMS30309.1"/>
    </source>
</evidence>
<evidence type="ECO:0000313" key="3">
    <source>
        <dbReference type="EMBL" id="CAB3690888.1"/>
    </source>
</evidence>
<protein>
    <recommendedName>
        <fullName evidence="2">GmrSD restriction endonucleases N-terminal domain-containing protein</fullName>
    </recommendedName>
</protein>
<name>A0A2N7WLI3_9BURK</name>
<proteinExistence type="predicted"/>
<reference evidence="3 6" key="2">
    <citation type="submission" date="2020-04" db="EMBL/GenBank/DDBJ databases">
        <authorList>
            <person name="De Canck E."/>
        </authorList>
    </citation>
    <scope>NUCLEOTIDE SEQUENCE [LARGE SCALE GENOMIC DNA]</scope>
    <source>
        <strain evidence="3 6">LMG 27174</strain>
    </source>
</reference>
<gene>
    <name evidence="4" type="ORF">C0Z16_15275</name>
    <name evidence="3" type="ORF">LMG27174_03161</name>
</gene>
<evidence type="ECO:0000259" key="2">
    <source>
        <dbReference type="Pfam" id="PF03235"/>
    </source>
</evidence>
<dbReference type="Pfam" id="PF03235">
    <property type="entry name" value="GmrSD_N"/>
    <property type="match status" value="1"/>
</dbReference>
<organism evidence="3 6">
    <name type="scientific">Paraburkholderia rhynchosiae</name>
    <dbReference type="NCBI Taxonomy" id="487049"/>
    <lineage>
        <taxon>Bacteria</taxon>
        <taxon>Pseudomonadati</taxon>
        <taxon>Pseudomonadota</taxon>
        <taxon>Betaproteobacteria</taxon>
        <taxon>Burkholderiales</taxon>
        <taxon>Burkholderiaceae</taxon>
        <taxon>Paraburkholderia</taxon>
    </lineage>
</organism>
<dbReference type="InterPro" id="IPR004919">
    <property type="entry name" value="GmrSD_N"/>
</dbReference>
<evidence type="ECO:0000313" key="6">
    <source>
        <dbReference type="Proteomes" id="UP000494205"/>
    </source>
</evidence>
<dbReference type="PANTHER" id="PTHR37292:SF2">
    <property type="entry name" value="DUF262 DOMAIN-CONTAINING PROTEIN"/>
    <property type="match status" value="1"/>
</dbReference>
<sequence>MARSAFQTNPIALRELLDDCDRGALQLPDFQRSWVWDEDRIKSLIASISRAFPVGALMTLETGGDVEFKPRPVEGAPRSAQSAVPRALLLDGQQRMTSLYQVTLRGKVVETVTPKNKKVKRWFYIDIRKAMDPSCDREDAIVGVPEDRVIRTDFGRSEVLDLTTPEREYETLMYPVSQVFDWDSWQDGFQEHWRGDEHSDARKLFKAFKQAILENFKDYRVPVIALDRSTSKEAVCVVFEKVNTGGKPLDAFELVTAMYAAEGHELRKDWFGSEKAKGRLSRFVETLRPADATSGIIANVTNTDFLQAVSLFYTREKRREAEQANKSGKDLPSVSGNRQALLNLPLAAYKKYEAQVETGFIHAAKFLHMLHIYRVFDLPYQSQIVPLAAILADIGTAWEHDTVRTKLVQWYWNGVFGELYGSAVDSRFARDFLEVPAWLNGGPEPTTISETIFRADRLKTMRMRLSAAYKGVNALLMRDGARDFRSGQKFDHTVFFGENVDIHHIFPQDWCKTNGIKPAIYDSIINKTPLSYRTNRIIGGVAPSEYLAKLEGGNSATPPIKRERLDEHLESHFINPDLLRSDSFEAFMSDRQKQLLALIEDAMGKRAYTGEIREEGEDYESDEATLEADLTMDAA</sequence>
<feature type="domain" description="GmrSD restriction endonucleases N-terminal" evidence="2">
    <location>
        <begin position="14"/>
        <end position="259"/>
    </location>
</feature>
<feature type="region of interest" description="Disordered" evidence="1">
    <location>
        <begin position="614"/>
        <end position="635"/>
    </location>
</feature>
<accession>A0A2N7WLI3</accession>
<dbReference type="PANTHER" id="PTHR37292">
    <property type="entry name" value="VNG6097C"/>
    <property type="match status" value="1"/>
</dbReference>
<feature type="compositionally biased region" description="Acidic residues" evidence="1">
    <location>
        <begin position="614"/>
        <end position="626"/>
    </location>
</feature>
<reference evidence="4 5" key="1">
    <citation type="submission" date="2018-01" db="EMBL/GenBank/DDBJ databases">
        <title>Whole genome analyses suggest that Burkholderia sensu lato contains two further novel genera in the rhizoxinica-symbiotica group Mycetohabitans gen. nov., and Trinickia gen. nov.: implications for the evolution of diazotrophy and nodulation in the Burkholderiaceae.</title>
        <authorList>
            <person name="Estrada-de los Santos P."/>
            <person name="Palmer M."/>
            <person name="Chavez-Ramirez B."/>
            <person name="Beukes C."/>
            <person name="Steenkamp E.T."/>
            <person name="Hirsch A.M."/>
            <person name="Manyaka P."/>
            <person name="Maluk M."/>
            <person name="Lafos M."/>
            <person name="Crook M."/>
            <person name="Gross E."/>
            <person name="Simon M.F."/>
            <person name="Bueno dos Reis Junior F."/>
            <person name="Poole P.S."/>
            <person name="Venter S.N."/>
            <person name="James E.K."/>
        </authorList>
    </citation>
    <scope>NUCLEOTIDE SEQUENCE [LARGE SCALE GENOMIC DNA]</scope>
    <source>
        <strain evidence="4 5">WSM 3937</strain>
    </source>
</reference>
<dbReference type="EMBL" id="PNXY01000009">
    <property type="protein sequence ID" value="PMS30309.1"/>
    <property type="molecule type" value="Genomic_DNA"/>
</dbReference>
<dbReference type="EMBL" id="CADIJZ010000010">
    <property type="protein sequence ID" value="CAB3690888.1"/>
    <property type="molecule type" value="Genomic_DNA"/>
</dbReference>
<dbReference type="AlphaFoldDB" id="A0A2N7WLI3"/>
<evidence type="ECO:0000313" key="5">
    <source>
        <dbReference type="Proteomes" id="UP000235659"/>
    </source>
</evidence>
<dbReference type="RefSeq" id="WP_102632963.1">
    <property type="nucleotide sequence ID" value="NZ_CADIJZ010000010.1"/>
</dbReference>
<evidence type="ECO:0000256" key="1">
    <source>
        <dbReference type="SAM" id="MobiDB-lite"/>
    </source>
</evidence>